<evidence type="ECO:0000313" key="4">
    <source>
        <dbReference type="Proteomes" id="UP000799771"/>
    </source>
</evidence>
<dbReference type="InterPro" id="IPR051678">
    <property type="entry name" value="AGP_Transferase"/>
</dbReference>
<feature type="domain" description="Aminoglycoside phosphotransferase" evidence="2">
    <location>
        <begin position="132"/>
        <end position="348"/>
    </location>
</feature>
<dbReference type="RefSeq" id="XP_033527252.1">
    <property type="nucleotide sequence ID" value="XM_033671268.1"/>
</dbReference>
<gene>
    <name evidence="3" type="ORF">P153DRAFT_393813</name>
</gene>
<sequence length="469" mass="53378">MISETTSPGRSAHATNTNPCKTIGAVESPAGSQVGRENPLSENTSDEAGEESSNDLSSISLTSTERYFGHIPFEVFKEKVYDVCLLYFSDRKHGGLRIKHIKGGTSNRIAGITVLPSESLNHAGTDVVRTAQYYIVRVGRYPPTHDEVHYDLAALWFAAEYINLPIPILQTASLSLDNPFGRPYSIQTQLPGLNAHEAFDYFNIYQRKAFLRQLMDVHTKIRAYTSKSAGLINTDTVIGAEDLTRFEIPPIEQNSSTMSRLPATWPQTTFEYIIETCSRWSRFLQEDVLGTQTVWVRFTKIAIHLYKLGFIPDTDEFHLCHLDLKPRNLLVYVPDAYTVQITGVLDWDSEYVFFCPKFMAYQAPSWNWISTARLAEKEVMAIVKPDHPDHVALKKMFEGTAGPEWLRYAYGREYMIARRMFRILLSGVSTDKQFKKAYNIIREWNSLHPELEVENISLKSPGDTDFSME</sequence>
<organism evidence="3 4">
    <name type="scientific">Dothidotthia symphoricarpi CBS 119687</name>
    <dbReference type="NCBI Taxonomy" id="1392245"/>
    <lineage>
        <taxon>Eukaryota</taxon>
        <taxon>Fungi</taxon>
        <taxon>Dikarya</taxon>
        <taxon>Ascomycota</taxon>
        <taxon>Pezizomycotina</taxon>
        <taxon>Dothideomycetes</taxon>
        <taxon>Pleosporomycetidae</taxon>
        <taxon>Pleosporales</taxon>
        <taxon>Dothidotthiaceae</taxon>
        <taxon>Dothidotthia</taxon>
    </lineage>
</organism>
<evidence type="ECO:0000313" key="3">
    <source>
        <dbReference type="EMBL" id="KAF2132865.1"/>
    </source>
</evidence>
<evidence type="ECO:0000256" key="1">
    <source>
        <dbReference type="SAM" id="MobiDB-lite"/>
    </source>
</evidence>
<keyword evidence="4" id="KW-1185">Reference proteome</keyword>
<dbReference type="OrthoDB" id="10003767at2759"/>
<dbReference type="InterPro" id="IPR011009">
    <property type="entry name" value="Kinase-like_dom_sf"/>
</dbReference>
<dbReference type="InterPro" id="IPR002575">
    <property type="entry name" value="Aminoglycoside_PTrfase"/>
</dbReference>
<feature type="region of interest" description="Disordered" evidence="1">
    <location>
        <begin position="1"/>
        <end position="57"/>
    </location>
</feature>
<dbReference type="Pfam" id="PF01636">
    <property type="entry name" value="APH"/>
    <property type="match status" value="1"/>
</dbReference>
<dbReference type="Proteomes" id="UP000799771">
    <property type="component" value="Unassembled WGS sequence"/>
</dbReference>
<name>A0A6A6AP86_9PLEO</name>
<dbReference type="SUPFAM" id="SSF56112">
    <property type="entry name" value="Protein kinase-like (PK-like)"/>
    <property type="match status" value="1"/>
</dbReference>
<feature type="compositionally biased region" description="Acidic residues" evidence="1">
    <location>
        <begin position="44"/>
        <end position="53"/>
    </location>
</feature>
<dbReference type="EMBL" id="ML977500">
    <property type="protein sequence ID" value="KAF2132865.1"/>
    <property type="molecule type" value="Genomic_DNA"/>
</dbReference>
<dbReference type="PANTHER" id="PTHR21310">
    <property type="entry name" value="AMINOGLYCOSIDE PHOSPHOTRANSFERASE-RELATED-RELATED"/>
    <property type="match status" value="1"/>
</dbReference>
<reference evidence="3" key="1">
    <citation type="journal article" date="2020" name="Stud. Mycol.">
        <title>101 Dothideomycetes genomes: a test case for predicting lifestyles and emergence of pathogens.</title>
        <authorList>
            <person name="Haridas S."/>
            <person name="Albert R."/>
            <person name="Binder M."/>
            <person name="Bloem J."/>
            <person name="Labutti K."/>
            <person name="Salamov A."/>
            <person name="Andreopoulos B."/>
            <person name="Baker S."/>
            <person name="Barry K."/>
            <person name="Bills G."/>
            <person name="Bluhm B."/>
            <person name="Cannon C."/>
            <person name="Castanera R."/>
            <person name="Culley D."/>
            <person name="Daum C."/>
            <person name="Ezra D."/>
            <person name="Gonzalez J."/>
            <person name="Henrissat B."/>
            <person name="Kuo A."/>
            <person name="Liang C."/>
            <person name="Lipzen A."/>
            <person name="Lutzoni F."/>
            <person name="Magnuson J."/>
            <person name="Mondo S."/>
            <person name="Nolan M."/>
            <person name="Ohm R."/>
            <person name="Pangilinan J."/>
            <person name="Park H.-J."/>
            <person name="Ramirez L."/>
            <person name="Alfaro M."/>
            <person name="Sun H."/>
            <person name="Tritt A."/>
            <person name="Yoshinaga Y."/>
            <person name="Zwiers L.-H."/>
            <person name="Turgeon B."/>
            <person name="Goodwin S."/>
            <person name="Spatafora J."/>
            <person name="Crous P."/>
            <person name="Grigoriev I."/>
        </authorList>
    </citation>
    <scope>NUCLEOTIDE SEQUENCE</scope>
    <source>
        <strain evidence="3">CBS 119687</strain>
    </source>
</reference>
<feature type="compositionally biased region" description="Polar residues" evidence="1">
    <location>
        <begin position="1"/>
        <end position="20"/>
    </location>
</feature>
<proteinExistence type="predicted"/>
<dbReference type="AlphaFoldDB" id="A0A6A6AP86"/>
<protein>
    <recommendedName>
        <fullName evidence="2">Aminoglycoside phosphotransferase domain-containing protein</fullName>
    </recommendedName>
</protein>
<accession>A0A6A6AP86</accession>
<dbReference type="GeneID" id="54411700"/>
<dbReference type="PANTHER" id="PTHR21310:SF56">
    <property type="entry name" value="AMINOGLYCOSIDE PHOSPHOTRANSFERASE DOMAIN-CONTAINING PROTEIN"/>
    <property type="match status" value="1"/>
</dbReference>
<evidence type="ECO:0000259" key="2">
    <source>
        <dbReference type="Pfam" id="PF01636"/>
    </source>
</evidence>